<evidence type="ECO:0000256" key="1">
    <source>
        <dbReference type="ARBA" id="ARBA00038310"/>
    </source>
</evidence>
<dbReference type="Gene3D" id="3.20.20.140">
    <property type="entry name" value="Metal-dependent hydrolases"/>
    <property type="match status" value="1"/>
</dbReference>
<dbReference type="SUPFAM" id="SSF51556">
    <property type="entry name" value="Metallo-dependent hydrolases"/>
    <property type="match status" value="1"/>
</dbReference>
<dbReference type="PANTHER" id="PTHR43569">
    <property type="entry name" value="AMIDOHYDROLASE"/>
    <property type="match status" value="1"/>
</dbReference>
<dbReference type="PANTHER" id="PTHR43569:SF2">
    <property type="entry name" value="AMIDOHYDROLASE-RELATED DOMAIN-CONTAINING PROTEIN"/>
    <property type="match status" value="1"/>
</dbReference>
<protein>
    <submittedName>
        <fullName evidence="3">Amidohydrolase</fullName>
    </submittedName>
</protein>
<reference evidence="3" key="1">
    <citation type="journal article" date="2014" name="Int. J. Syst. Evol. Microbiol.">
        <title>Complete genome sequence of Corynebacterium casei LMG S-19264T (=DSM 44701T), isolated from a smear-ripened cheese.</title>
        <authorList>
            <consortium name="US DOE Joint Genome Institute (JGI-PGF)"/>
            <person name="Walter F."/>
            <person name="Albersmeier A."/>
            <person name="Kalinowski J."/>
            <person name="Ruckert C."/>
        </authorList>
    </citation>
    <scope>NUCLEOTIDE SEQUENCE</scope>
    <source>
        <strain evidence="3">CGMCC 1.15493</strain>
    </source>
</reference>
<comment type="caution">
    <text evidence="3">The sequence shown here is derived from an EMBL/GenBank/DDBJ whole genome shotgun (WGS) entry which is preliminary data.</text>
</comment>
<feature type="domain" description="Amidohydrolase-related" evidence="2">
    <location>
        <begin position="14"/>
        <end position="286"/>
    </location>
</feature>
<dbReference type="InterPro" id="IPR006680">
    <property type="entry name" value="Amidohydro-rel"/>
</dbReference>
<evidence type="ECO:0000313" key="3">
    <source>
        <dbReference type="EMBL" id="GGD35091.1"/>
    </source>
</evidence>
<evidence type="ECO:0000259" key="2">
    <source>
        <dbReference type="Pfam" id="PF04909"/>
    </source>
</evidence>
<keyword evidence="4" id="KW-1185">Reference proteome</keyword>
<dbReference type="Pfam" id="PF04909">
    <property type="entry name" value="Amidohydro_2"/>
    <property type="match status" value="1"/>
</dbReference>
<dbReference type="RefSeq" id="WP_188854479.1">
    <property type="nucleotide sequence ID" value="NZ_BMJJ01000012.1"/>
</dbReference>
<dbReference type="InterPro" id="IPR032466">
    <property type="entry name" value="Metal_Hydrolase"/>
</dbReference>
<dbReference type="InterPro" id="IPR052350">
    <property type="entry name" value="Metallo-dep_Lactonases"/>
</dbReference>
<organism evidence="3 4">
    <name type="scientific">Aureimonas glaciei</name>
    <dbReference type="NCBI Taxonomy" id="1776957"/>
    <lineage>
        <taxon>Bacteria</taxon>
        <taxon>Pseudomonadati</taxon>
        <taxon>Pseudomonadota</taxon>
        <taxon>Alphaproteobacteria</taxon>
        <taxon>Hyphomicrobiales</taxon>
        <taxon>Aurantimonadaceae</taxon>
        <taxon>Aureimonas</taxon>
    </lineage>
</organism>
<comment type="similarity">
    <text evidence="1">Belongs to the metallo-dependent hydrolases superfamily.</text>
</comment>
<evidence type="ECO:0000313" key="4">
    <source>
        <dbReference type="Proteomes" id="UP000613160"/>
    </source>
</evidence>
<gene>
    <name evidence="3" type="ORF">GCM10011335_42670</name>
</gene>
<dbReference type="GO" id="GO:0016787">
    <property type="term" value="F:hydrolase activity"/>
    <property type="evidence" value="ECO:0007669"/>
    <property type="project" value="InterPro"/>
</dbReference>
<proteinExistence type="inferred from homology"/>
<accession>A0A916Y9U1</accession>
<sequence length="287" mass="31565">MLKSSSQPITGVTIDSHQHFWKIDRGDYGWMGPHVEPLRRDFLPEDLRPLLARAGIDRTVLVQAAETEAETEFLLGLAAETDFVAGVVGWLDMDDDGFPERLAQFQENPWFVGLRPMLQDLDDDAWILRPRVLRHLALVAESGLAFDILTFPRHLPHVIEALKAIPGLRAVVDHLSKPAIADGTLDPWRDHMTAIAAFPGVSCKVSGMVTEAGPNWALADLAPFVDHVATAFGEDRLMFGSDWPVATLAASYGEVGHAARALLGRHFGPEGMAKIFGGNAERFYRLA</sequence>
<dbReference type="AlphaFoldDB" id="A0A916Y9U1"/>
<dbReference type="Proteomes" id="UP000613160">
    <property type="component" value="Unassembled WGS sequence"/>
</dbReference>
<dbReference type="EMBL" id="BMJJ01000012">
    <property type="protein sequence ID" value="GGD35091.1"/>
    <property type="molecule type" value="Genomic_DNA"/>
</dbReference>
<name>A0A916Y9U1_9HYPH</name>
<reference evidence="3" key="2">
    <citation type="submission" date="2020-09" db="EMBL/GenBank/DDBJ databases">
        <authorList>
            <person name="Sun Q."/>
            <person name="Zhou Y."/>
        </authorList>
    </citation>
    <scope>NUCLEOTIDE SEQUENCE</scope>
    <source>
        <strain evidence="3">CGMCC 1.15493</strain>
    </source>
</reference>